<dbReference type="Proteomes" id="UP000243359">
    <property type="component" value="Chromosome I"/>
</dbReference>
<keyword evidence="2" id="KW-1185">Reference proteome</keyword>
<reference evidence="2" key="1">
    <citation type="submission" date="2016-10" db="EMBL/GenBank/DDBJ databases">
        <authorList>
            <person name="Varghese N."/>
            <person name="Submissions S."/>
        </authorList>
    </citation>
    <scope>NUCLEOTIDE SEQUENCE [LARGE SCALE GENOMIC DNA]</scope>
    <source>
        <strain evidence="2">KCTC 32247</strain>
    </source>
</reference>
<proteinExistence type="predicted"/>
<organism evidence="1 2">
    <name type="scientific">Pseudomonas oryzae</name>
    <dbReference type="NCBI Taxonomy" id="1392877"/>
    <lineage>
        <taxon>Bacteria</taxon>
        <taxon>Pseudomonadati</taxon>
        <taxon>Pseudomonadota</taxon>
        <taxon>Gammaproteobacteria</taxon>
        <taxon>Pseudomonadales</taxon>
        <taxon>Pseudomonadaceae</taxon>
        <taxon>Pseudomonas</taxon>
    </lineage>
</organism>
<gene>
    <name evidence="1" type="ORF">SAMN05216221_1179</name>
</gene>
<dbReference type="STRING" id="1392877.SAMN05216221_1179"/>
<evidence type="ECO:0000313" key="1">
    <source>
        <dbReference type="EMBL" id="SDS14904.1"/>
    </source>
</evidence>
<protein>
    <submittedName>
        <fullName evidence="1">Uncharacterized protein</fullName>
    </submittedName>
</protein>
<accession>A0A1H1PUU5</accession>
<dbReference type="RefSeq" id="WP_157719487.1">
    <property type="nucleotide sequence ID" value="NZ_LT629751.1"/>
</dbReference>
<dbReference type="AlphaFoldDB" id="A0A1H1PUU5"/>
<sequence>MHDASLARPAAAAVLTDCWTGLAPLVYFDARPTPRSGQPAASRGAAPGSLRRLLRLIA</sequence>
<evidence type="ECO:0000313" key="2">
    <source>
        <dbReference type="Proteomes" id="UP000243359"/>
    </source>
</evidence>
<dbReference type="EMBL" id="LT629751">
    <property type="protein sequence ID" value="SDS14904.1"/>
    <property type="molecule type" value="Genomic_DNA"/>
</dbReference>
<name>A0A1H1PUU5_9PSED</name>